<feature type="domain" description="DUF4037" evidence="1">
    <location>
        <begin position="116"/>
        <end position="210"/>
    </location>
</feature>
<proteinExistence type="predicted"/>
<evidence type="ECO:0000313" key="2">
    <source>
        <dbReference type="EMBL" id="QNF26675.1"/>
    </source>
</evidence>
<organism evidence="2 3">
    <name type="scientific">Metabacillus elymi</name>
    <dbReference type="NCBI Taxonomy" id="2745198"/>
    <lineage>
        <taxon>Bacteria</taxon>
        <taxon>Bacillati</taxon>
        <taxon>Bacillota</taxon>
        <taxon>Bacilli</taxon>
        <taxon>Bacillales</taxon>
        <taxon>Bacillaceae</taxon>
        <taxon>Metabacillus</taxon>
    </lineage>
</organism>
<sequence>MNLREKAIKLSTLYQQNQKVKGILLAGSVSREWQDNHSDIELHILWSEPPSDSERLFPIKLVNGRVIDFFPYEDEEWSETYLTEDNIKLEISNFLVETVETYIQDVVNKLDLDYDKQCILSSITYGRSLYGHDLLNKLKKDIEIYPSKLAEKMILSNLDLGNRWNNRNALLDRNDWLMLYEVICSIQKKLLATLLGLNKMYIHHPAFKWMHHIIDFMDIKPDNLDNRLSQILLGEVNDGISELELLIEEVQCLVTQHYPHINIEQYKQKANFVRPKN</sequence>
<dbReference type="InterPro" id="IPR043519">
    <property type="entry name" value="NT_sf"/>
</dbReference>
<dbReference type="Proteomes" id="UP000515490">
    <property type="component" value="Chromosome"/>
</dbReference>
<dbReference type="EMBL" id="CP055263">
    <property type="protein sequence ID" value="QNF26675.1"/>
    <property type="molecule type" value="Genomic_DNA"/>
</dbReference>
<dbReference type="RefSeq" id="WP_185653685.1">
    <property type="nucleotide sequence ID" value="NZ_CP055263.1"/>
</dbReference>
<accession>A0ABX6S1E0</accession>
<reference evidence="2 3" key="1">
    <citation type="submission" date="2020-06" db="EMBL/GenBank/DDBJ databases">
        <title>Metabacillus dokdonensis sp. nov., isolated from the rhizosphere of Elymus tsukushiensis, a plant native to the Dokdo Islands, Republic of Korea.</title>
        <authorList>
            <person name="Lee S.Y."/>
            <person name="Hwang Y.J."/>
            <person name="Son J.S."/>
            <person name="Ghim S.Y."/>
        </authorList>
    </citation>
    <scope>NUCLEOTIDE SEQUENCE [LARGE SCALE GENOMIC DNA]</scope>
    <source>
        <strain evidence="2 3">KUDC1714</strain>
    </source>
</reference>
<evidence type="ECO:0000313" key="3">
    <source>
        <dbReference type="Proteomes" id="UP000515490"/>
    </source>
</evidence>
<evidence type="ECO:0000259" key="1">
    <source>
        <dbReference type="Pfam" id="PF13228"/>
    </source>
</evidence>
<dbReference type="SUPFAM" id="SSF81301">
    <property type="entry name" value="Nucleotidyltransferase"/>
    <property type="match status" value="1"/>
</dbReference>
<dbReference type="Gene3D" id="3.30.460.10">
    <property type="entry name" value="Beta Polymerase, domain 2"/>
    <property type="match status" value="1"/>
</dbReference>
<dbReference type="Pfam" id="PF13228">
    <property type="entry name" value="DUF4037"/>
    <property type="match status" value="1"/>
</dbReference>
<name>A0ABX6S1E0_9BACI</name>
<protein>
    <submittedName>
        <fullName evidence="2">DUF4037 domain-containing protein</fullName>
    </submittedName>
</protein>
<gene>
    <name evidence="2" type="ORF">HUW50_03435</name>
</gene>
<dbReference type="InterPro" id="IPR025117">
    <property type="entry name" value="DUF4037"/>
</dbReference>
<keyword evidence="3" id="KW-1185">Reference proteome</keyword>